<dbReference type="PATRIC" id="fig|43658.6.peg.258"/>
<comment type="caution">
    <text evidence="2">The sequence shown here is derived from an EMBL/GenBank/DDBJ whole genome shotgun (WGS) entry which is preliminary data.</text>
</comment>
<name>A0A0L0ETP7_9GAMM</name>
<protein>
    <recommendedName>
        <fullName evidence="1">Alginate export domain-containing protein</fullName>
    </recommendedName>
</protein>
<dbReference type="Proteomes" id="UP000036850">
    <property type="component" value="Unassembled WGS sequence"/>
</dbReference>
<gene>
    <name evidence="2" type="ORF">AC626_08690</name>
</gene>
<proteinExistence type="predicted"/>
<feature type="domain" description="Alginate export" evidence="1">
    <location>
        <begin position="271"/>
        <end position="442"/>
    </location>
</feature>
<dbReference type="OrthoDB" id="6756628at2"/>
<evidence type="ECO:0000259" key="1">
    <source>
        <dbReference type="Pfam" id="PF13372"/>
    </source>
</evidence>
<dbReference type="EMBL" id="LFZX01000050">
    <property type="protein sequence ID" value="KNC67776.1"/>
    <property type="molecule type" value="Genomic_DNA"/>
</dbReference>
<evidence type="ECO:0000313" key="2">
    <source>
        <dbReference type="EMBL" id="KNC67776.1"/>
    </source>
</evidence>
<organism evidence="2 3">
    <name type="scientific">Pseudoalteromonas rubra</name>
    <dbReference type="NCBI Taxonomy" id="43658"/>
    <lineage>
        <taxon>Bacteria</taxon>
        <taxon>Pseudomonadati</taxon>
        <taxon>Pseudomonadota</taxon>
        <taxon>Gammaproteobacteria</taxon>
        <taxon>Alteromonadales</taxon>
        <taxon>Pseudoalteromonadaceae</taxon>
        <taxon>Pseudoalteromonas</taxon>
    </lineage>
</organism>
<dbReference type="InterPro" id="IPR025388">
    <property type="entry name" value="Alginate_export_dom"/>
</dbReference>
<dbReference type="AlphaFoldDB" id="A0A0L0ETP7"/>
<evidence type="ECO:0000313" key="3">
    <source>
        <dbReference type="Proteomes" id="UP000036850"/>
    </source>
</evidence>
<dbReference type="Pfam" id="PF13372">
    <property type="entry name" value="Alginate_exp"/>
    <property type="match status" value="1"/>
</dbReference>
<sequence>MHNPVLATPLDGQTTVKTTFEAGLNLVAEDNLFWKLPSTFAPDIAYSTNTTYLEEYIKPGVNLQFKRPLYTIYGRGSVVLSHSTGTDPYNEGNTGRATLEEGYVGIKTNQNNAWNYDLSVGARTLKFGSGMLISNGGTSGFERGALKLGPRKAWERSIIARLSRAEFNVTGYYIDPNELDSNNTDTRLYGFDINAPLFSNKGRWGMTFGHVIRSRSPYPKAALGGTDAPTIIENGRDGLNFVNHYGHATLYAHKGAVYFSQWDGAYQWNNNIDLRAWGGRIRLGSTYHQFAWQPTLLYSWQTFSGDNPNTKRLERFDPLYFEGSPSAWSTGSKSSMVFINTNVYSHQLSLSLLPHQQHQVKFRLARINVNELKSPIQFGQASRLDFSDGISTVISGVTQRHLADDMFIEYTYIASHSTYVTLGISKSIAGDAITSTTDSYLPHWIGGFANIVMFW</sequence>
<reference evidence="3" key="1">
    <citation type="submission" date="2015-07" db="EMBL/GenBank/DDBJ databases">
        <title>Draft genome sequence of a Pseudoalteromonas rubra strain, OCN096, isolated from Kaneohe Bay, Oahu, Hawaii.</title>
        <authorList>
            <person name="Beurmann S."/>
            <person name="Ushijima B."/>
            <person name="Belcaid M."/>
            <person name="Callahan S.M."/>
            <person name="Aeby G.S."/>
        </authorList>
    </citation>
    <scope>NUCLEOTIDE SEQUENCE [LARGE SCALE GENOMIC DNA]</scope>
    <source>
        <strain evidence="3">OCN096</strain>
    </source>
</reference>
<accession>A0A0L0ETP7</accession>